<dbReference type="InterPro" id="IPR009057">
    <property type="entry name" value="Homeodomain-like_sf"/>
</dbReference>
<gene>
    <name evidence="3" type="ORF">GP2143_01845</name>
</gene>
<keyword evidence="1" id="KW-0238">DNA-binding</keyword>
<dbReference type="EMBL" id="AAVT01000009">
    <property type="protein sequence ID" value="EAW30246.1"/>
    <property type="molecule type" value="Genomic_DNA"/>
</dbReference>
<dbReference type="InterPro" id="IPR001647">
    <property type="entry name" value="HTH_TetR"/>
</dbReference>
<comment type="caution">
    <text evidence="3">The sequence shown here is derived from an EMBL/GenBank/DDBJ whole genome shotgun (WGS) entry which is preliminary data.</text>
</comment>
<sequence length="172" mass="19159">MDEIAKALKVSRASLYLLFKNKDGVFGDLSTLLQSDAHDEAKKYLNGDLNASSLSDRIEGALLARPFQKAVVESKHGAKRHNEHHQLCGDSVASYRDQFQKRLTSALREGVKRGEINLKSANLSASNIAELLNLAVASLRQRTVDETPFEKRVHHFIRLTMAGIQPDRPPLD</sequence>
<accession>A0YFZ6</accession>
<dbReference type="eggNOG" id="COG1309">
    <property type="taxonomic scope" value="Bacteria"/>
</dbReference>
<evidence type="ECO:0000313" key="4">
    <source>
        <dbReference type="Proteomes" id="UP000004931"/>
    </source>
</evidence>
<evidence type="ECO:0000256" key="1">
    <source>
        <dbReference type="ARBA" id="ARBA00023125"/>
    </source>
</evidence>
<dbReference type="Proteomes" id="UP000004931">
    <property type="component" value="Unassembled WGS sequence"/>
</dbReference>
<keyword evidence="4" id="KW-1185">Reference proteome</keyword>
<dbReference type="SUPFAM" id="SSF46689">
    <property type="entry name" value="Homeodomain-like"/>
    <property type="match status" value="1"/>
</dbReference>
<dbReference type="Gene3D" id="1.10.357.10">
    <property type="entry name" value="Tetracycline Repressor, domain 2"/>
    <property type="match status" value="1"/>
</dbReference>
<organism evidence="3 4">
    <name type="scientific">marine gamma proteobacterium HTCC2143</name>
    <dbReference type="NCBI Taxonomy" id="247633"/>
    <lineage>
        <taxon>Bacteria</taxon>
        <taxon>Pseudomonadati</taxon>
        <taxon>Pseudomonadota</taxon>
        <taxon>Gammaproteobacteria</taxon>
        <taxon>Cellvibrionales</taxon>
        <taxon>Spongiibacteraceae</taxon>
        <taxon>BD1-7 clade</taxon>
    </lineage>
</organism>
<dbReference type="AlphaFoldDB" id="A0YFZ6"/>
<dbReference type="Pfam" id="PF00440">
    <property type="entry name" value="TetR_N"/>
    <property type="match status" value="1"/>
</dbReference>
<protein>
    <submittedName>
        <fullName evidence="3">Transcriptional regulator</fullName>
    </submittedName>
</protein>
<reference evidence="3 4" key="1">
    <citation type="journal article" date="2010" name="J. Bacteriol.">
        <title>Genome sequence of the oligotrophic marine Gammaproteobacterium HTCC2143, isolated from the Oregon Coast.</title>
        <authorList>
            <person name="Oh H.M."/>
            <person name="Kang I."/>
            <person name="Ferriera S."/>
            <person name="Giovannoni S.J."/>
            <person name="Cho J.C."/>
        </authorList>
    </citation>
    <scope>NUCLEOTIDE SEQUENCE [LARGE SCALE GENOMIC DNA]</scope>
    <source>
        <strain evidence="3 4">HTCC2143</strain>
    </source>
</reference>
<dbReference type="GO" id="GO:0003677">
    <property type="term" value="F:DNA binding"/>
    <property type="evidence" value="ECO:0007669"/>
    <property type="project" value="UniProtKB-KW"/>
</dbReference>
<dbReference type="SUPFAM" id="SSF48498">
    <property type="entry name" value="Tetracyclin repressor-like, C-terminal domain"/>
    <property type="match status" value="1"/>
</dbReference>
<feature type="domain" description="HTH tetR-type" evidence="2">
    <location>
        <begin position="1"/>
        <end position="27"/>
    </location>
</feature>
<proteinExistence type="predicted"/>
<dbReference type="InterPro" id="IPR036271">
    <property type="entry name" value="Tet_transcr_reg_TetR-rel_C_sf"/>
</dbReference>
<name>A0YFZ6_9GAMM</name>
<evidence type="ECO:0000313" key="3">
    <source>
        <dbReference type="EMBL" id="EAW30246.1"/>
    </source>
</evidence>
<evidence type="ECO:0000259" key="2">
    <source>
        <dbReference type="Pfam" id="PF00440"/>
    </source>
</evidence>